<organism evidence="2 3">
    <name type="scientific">Sediminihabitans luteus</name>
    <dbReference type="NCBI Taxonomy" id="1138585"/>
    <lineage>
        <taxon>Bacteria</taxon>
        <taxon>Bacillati</taxon>
        <taxon>Actinomycetota</taxon>
        <taxon>Actinomycetes</taxon>
        <taxon>Micrococcales</taxon>
        <taxon>Cellulomonadaceae</taxon>
        <taxon>Sediminihabitans</taxon>
    </lineage>
</organism>
<reference evidence="2" key="1">
    <citation type="submission" date="2017-11" db="EMBL/GenBank/DDBJ databases">
        <title>Genomic Encyclopedia of Archaeal and Bacterial Type Strains, Phase II (KMG-II): From Individual Species to Whole Genera.</title>
        <authorList>
            <person name="Goeker M."/>
        </authorList>
    </citation>
    <scope>NUCLEOTIDE SEQUENCE [LARGE SCALE GENOMIC DNA]</scope>
    <source>
        <strain evidence="2">DSM 25478</strain>
    </source>
</reference>
<feature type="compositionally biased region" description="Low complexity" evidence="1">
    <location>
        <begin position="19"/>
        <end position="38"/>
    </location>
</feature>
<accession>A0A2M9CC28</accession>
<feature type="compositionally biased region" description="Low complexity" evidence="1">
    <location>
        <begin position="345"/>
        <end position="360"/>
    </location>
</feature>
<dbReference type="Proteomes" id="UP000231693">
    <property type="component" value="Unassembled WGS sequence"/>
</dbReference>
<protein>
    <submittedName>
        <fullName evidence="2">Uncharacterized protein</fullName>
    </submittedName>
</protein>
<evidence type="ECO:0000313" key="2">
    <source>
        <dbReference type="EMBL" id="PJJ68593.1"/>
    </source>
</evidence>
<feature type="compositionally biased region" description="Acidic residues" evidence="1">
    <location>
        <begin position="1"/>
        <end position="10"/>
    </location>
</feature>
<gene>
    <name evidence="2" type="ORF">CLV28_3009</name>
</gene>
<evidence type="ECO:0000256" key="1">
    <source>
        <dbReference type="SAM" id="MobiDB-lite"/>
    </source>
</evidence>
<feature type="region of interest" description="Disordered" evidence="1">
    <location>
        <begin position="338"/>
        <end position="386"/>
    </location>
</feature>
<sequence>MTEGTTEDSTEDRAGEPTDAGADDGFAAAKPGAGPRGARGVAADASAWVLRALAAYPQPPRPLVDEWEISIAGLVRTVPRVPRFATKPLGLLDGLGAVHVGPEEVGFDGDAVPWDRVLEVRTEPLAASISAEALEQGIAQVSARLPLMPGRAWISRKLAELFYTLYLLANPETRDELLAVERELGGLVPDGAYGADDAAPGSPERDGRTVTQILVRRRFGGPSERPTSITAVLLQIAVPGATEAIVREALERDIPVVHVPLEEGDLGKHVSRAESWRTAAGTVRGRLASLRRADDADGAGAKGAAVQDAAVPSAAVQDAAVQDTAVQDSAVQDAAWAGTSRAVPTAGTSSGTGTTAGTSSDSMPGIITRKRRRKGSSDEPTIPGML</sequence>
<dbReference type="OrthoDB" id="4827344at2"/>
<dbReference type="EMBL" id="PGFE01000007">
    <property type="protein sequence ID" value="PJJ68593.1"/>
    <property type="molecule type" value="Genomic_DNA"/>
</dbReference>
<keyword evidence="3" id="KW-1185">Reference proteome</keyword>
<dbReference type="RefSeq" id="WP_100424152.1">
    <property type="nucleotide sequence ID" value="NZ_BOOX01000011.1"/>
</dbReference>
<comment type="caution">
    <text evidence="2">The sequence shown here is derived from an EMBL/GenBank/DDBJ whole genome shotgun (WGS) entry which is preliminary data.</text>
</comment>
<dbReference type="AlphaFoldDB" id="A0A2M9CC28"/>
<name>A0A2M9CC28_9CELL</name>
<proteinExistence type="predicted"/>
<evidence type="ECO:0000313" key="3">
    <source>
        <dbReference type="Proteomes" id="UP000231693"/>
    </source>
</evidence>
<feature type="region of interest" description="Disordered" evidence="1">
    <location>
        <begin position="1"/>
        <end position="38"/>
    </location>
</feature>